<sequence>MAWEMARSNNGGDNDSFEENPSLLTIVVYAVPPPEKALRGLNALDSTLDPVALHVATNLLFNEKLYHFIVGPFDVPWLMV</sequence>
<accession>A0AAW2JHN2</accession>
<proteinExistence type="predicted"/>
<protein>
    <submittedName>
        <fullName evidence="1">Uncharacterized protein</fullName>
    </submittedName>
</protein>
<dbReference type="EMBL" id="JACGWJ010000331">
    <property type="protein sequence ID" value="KAL0293276.1"/>
    <property type="molecule type" value="Genomic_DNA"/>
</dbReference>
<reference evidence="1" key="2">
    <citation type="journal article" date="2024" name="Plant">
        <title>Genomic evolution and insights into agronomic trait innovations of Sesamum species.</title>
        <authorList>
            <person name="Miao H."/>
            <person name="Wang L."/>
            <person name="Qu L."/>
            <person name="Liu H."/>
            <person name="Sun Y."/>
            <person name="Le M."/>
            <person name="Wang Q."/>
            <person name="Wei S."/>
            <person name="Zheng Y."/>
            <person name="Lin W."/>
            <person name="Duan Y."/>
            <person name="Cao H."/>
            <person name="Xiong S."/>
            <person name="Wang X."/>
            <person name="Wei L."/>
            <person name="Li C."/>
            <person name="Ma Q."/>
            <person name="Ju M."/>
            <person name="Zhao R."/>
            <person name="Li G."/>
            <person name="Mu C."/>
            <person name="Tian Q."/>
            <person name="Mei H."/>
            <person name="Zhang T."/>
            <person name="Gao T."/>
            <person name="Zhang H."/>
        </authorList>
    </citation>
    <scope>NUCLEOTIDE SEQUENCE</scope>
    <source>
        <strain evidence="1">G02</strain>
    </source>
</reference>
<gene>
    <name evidence="1" type="ORF">Sradi_6946600</name>
</gene>
<comment type="caution">
    <text evidence="1">The sequence shown here is derived from an EMBL/GenBank/DDBJ whole genome shotgun (WGS) entry which is preliminary data.</text>
</comment>
<name>A0AAW2JHN2_SESRA</name>
<dbReference type="AlphaFoldDB" id="A0AAW2JHN2"/>
<organism evidence="1">
    <name type="scientific">Sesamum radiatum</name>
    <name type="common">Black benniseed</name>
    <dbReference type="NCBI Taxonomy" id="300843"/>
    <lineage>
        <taxon>Eukaryota</taxon>
        <taxon>Viridiplantae</taxon>
        <taxon>Streptophyta</taxon>
        <taxon>Embryophyta</taxon>
        <taxon>Tracheophyta</taxon>
        <taxon>Spermatophyta</taxon>
        <taxon>Magnoliopsida</taxon>
        <taxon>eudicotyledons</taxon>
        <taxon>Gunneridae</taxon>
        <taxon>Pentapetalae</taxon>
        <taxon>asterids</taxon>
        <taxon>lamiids</taxon>
        <taxon>Lamiales</taxon>
        <taxon>Pedaliaceae</taxon>
        <taxon>Sesamum</taxon>
    </lineage>
</organism>
<evidence type="ECO:0000313" key="1">
    <source>
        <dbReference type="EMBL" id="KAL0293276.1"/>
    </source>
</evidence>
<reference evidence="1" key="1">
    <citation type="submission" date="2020-06" db="EMBL/GenBank/DDBJ databases">
        <authorList>
            <person name="Li T."/>
            <person name="Hu X."/>
            <person name="Zhang T."/>
            <person name="Song X."/>
            <person name="Zhang H."/>
            <person name="Dai N."/>
            <person name="Sheng W."/>
            <person name="Hou X."/>
            <person name="Wei L."/>
        </authorList>
    </citation>
    <scope>NUCLEOTIDE SEQUENCE</scope>
    <source>
        <strain evidence="1">G02</strain>
        <tissue evidence="1">Leaf</tissue>
    </source>
</reference>